<evidence type="ECO:0000313" key="2">
    <source>
        <dbReference type="Proteomes" id="UP000626697"/>
    </source>
</evidence>
<reference evidence="1 2" key="1">
    <citation type="submission" date="2020-08" db="EMBL/GenBank/DDBJ databases">
        <title>Genomic Encyclopedia of Type Strains, Phase IV (KMG-IV): sequencing the most valuable type-strain genomes for metagenomic binning, comparative biology and taxonomic classification.</title>
        <authorList>
            <person name="Goeker M."/>
        </authorList>
    </citation>
    <scope>NUCLEOTIDE SEQUENCE [LARGE SCALE GENOMIC DNA]</scope>
    <source>
        <strain evidence="1 2">DSM 105481</strain>
    </source>
</reference>
<sequence>MKIVYSSTYEQEQRIENLVSYFFDFVFPKYFPETEIAHFKKIGVLKSEAYAETLKRAYQIMTSLQVIITILERNGKNEQRSVKTKMELLLSKNIQLLNENGMFFPFFSNHFLQSNDVNEENSSMLYEEPTRQFLN</sequence>
<dbReference type="RefSeq" id="WP_051405074.1">
    <property type="nucleotide sequence ID" value="NZ_JACJHX010000001.1"/>
</dbReference>
<evidence type="ECO:0008006" key="3">
    <source>
        <dbReference type="Google" id="ProtNLM"/>
    </source>
</evidence>
<proteinExistence type="predicted"/>
<keyword evidence="2" id="KW-1185">Reference proteome</keyword>
<accession>A0ABR6CJY7</accession>
<dbReference type="Proteomes" id="UP000626697">
    <property type="component" value="Unassembled WGS sequence"/>
</dbReference>
<protein>
    <recommendedName>
        <fullName evidence="3">YhcU family protein</fullName>
    </recommendedName>
</protein>
<comment type="caution">
    <text evidence="1">The sequence shown here is derived from an EMBL/GenBank/DDBJ whole genome shotgun (WGS) entry which is preliminary data.</text>
</comment>
<organism evidence="1 2">
    <name type="scientific">Peribacillus huizhouensis</name>
    <dbReference type="NCBI Taxonomy" id="1501239"/>
    <lineage>
        <taxon>Bacteria</taxon>
        <taxon>Bacillati</taxon>
        <taxon>Bacillota</taxon>
        <taxon>Bacilli</taxon>
        <taxon>Bacillales</taxon>
        <taxon>Bacillaceae</taxon>
        <taxon>Peribacillus</taxon>
    </lineage>
</organism>
<evidence type="ECO:0000313" key="1">
    <source>
        <dbReference type="EMBL" id="MBA9025384.1"/>
    </source>
</evidence>
<gene>
    <name evidence="1" type="ORF">HNP81_000666</name>
</gene>
<dbReference type="EMBL" id="JACJHX010000001">
    <property type="protein sequence ID" value="MBA9025384.1"/>
    <property type="molecule type" value="Genomic_DNA"/>
</dbReference>
<dbReference type="Pfam" id="PF17326">
    <property type="entry name" value="DUF5365"/>
    <property type="match status" value="1"/>
</dbReference>
<dbReference type="InterPro" id="IPR020355">
    <property type="entry name" value="Uncharacterised_YhcU"/>
</dbReference>
<name>A0ABR6CJY7_9BACI</name>